<dbReference type="EMBL" id="CAJHUB010000670">
    <property type="protein sequence ID" value="CAD7673179.1"/>
    <property type="molecule type" value="Genomic_DNA"/>
</dbReference>
<sequence>MAVKDSDSSDESKQNVEEIARELELEVEPEAVTELQHFYDKTLTDEELLLMDGQKKWFLEMESIPAENTMKIFELTTKDLEYYINLVGKMAARFEWIDSNSDKKFYCGQNDVK</sequence>
<proteinExistence type="predicted"/>
<protein>
    <submittedName>
        <fullName evidence="1">(raccoon dog) hypothetical protein</fullName>
    </submittedName>
</protein>
<comment type="caution">
    <text evidence="1">The sequence shown here is derived from an EMBL/GenBank/DDBJ whole genome shotgun (WGS) entry which is preliminary data.</text>
</comment>
<organism evidence="1 2">
    <name type="scientific">Nyctereutes procyonoides</name>
    <name type="common">Raccoon dog</name>
    <name type="synonym">Canis procyonoides</name>
    <dbReference type="NCBI Taxonomy" id="34880"/>
    <lineage>
        <taxon>Eukaryota</taxon>
        <taxon>Metazoa</taxon>
        <taxon>Chordata</taxon>
        <taxon>Craniata</taxon>
        <taxon>Vertebrata</taxon>
        <taxon>Euteleostomi</taxon>
        <taxon>Mammalia</taxon>
        <taxon>Eutheria</taxon>
        <taxon>Laurasiatheria</taxon>
        <taxon>Carnivora</taxon>
        <taxon>Caniformia</taxon>
        <taxon>Canidae</taxon>
        <taxon>Nyctereutes</taxon>
    </lineage>
</organism>
<dbReference type="AlphaFoldDB" id="A0A811Y970"/>
<evidence type="ECO:0000313" key="2">
    <source>
        <dbReference type="Proteomes" id="UP000645828"/>
    </source>
</evidence>
<accession>A0A811Y970</accession>
<evidence type="ECO:0000313" key="1">
    <source>
        <dbReference type="EMBL" id="CAD7673179.1"/>
    </source>
</evidence>
<reference evidence="1" key="1">
    <citation type="submission" date="2020-12" db="EMBL/GenBank/DDBJ databases">
        <authorList>
            <consortium name="Molecular Ecology Group"/>
        </authorList>
    </citation>
    <scope>NUCLEOTIDE SEQUENCE</scope>
    <source>
        <strain evidence="1">TBG_1078</strain>
    </source>
</reference>
<dbReference type="Proteomes" id="UP000645828">
    <property type="component" value="Unassembled WGS sequence"/>
</dbReference>
<keyword evidence="2" id="KW-1185">Reference proteome</keyword>
<gene>
    <name evidence="1" type="ORF">NYPRO_LOCUS5974</name>
</gene>
<name>A0A811Y970_NYCPR</name>